<evidence type="ECO:0000256" key="1">
    <source>
        <dbReference type="ARBA" id="ARBA00022741"/>
    </source>
</evidence>
<name>A0A0D9WFM6_9ORYZ</name>
<reference evidence="4" key="2">
    <citation type="submission" date="2013-12" db="EMBL/GenBank/DDBJ databases">
        <authorList>
            <person name="Yu Y."/>
            <person name="Lee S."/>
            <person name="de Baynast K."/>
            <person name="Wissotski M."/>
            <person name="Liu L."/>
            <person name="Talag J."/>
            <person name="Goicoechea J."/>
            <person name="Angelova A."/>
            <person name="Jetty R."/>
            <person name="Kudrna D."/>
            <person name="Golser W."/>
            <person name="Rivera L."/>
            <person name="Zhang J."/>
            <person name="Wing R."/>
        </authorList>
    </citation>
    <scope>NUCLEOTIDE SEQUENCE</scope>
</reference>
<keyword evidence="2" id="KW-0067">ATP-binding</keyword>
<dbReference type="Pfam" id="PF00012">
    <property type="entry name" value="HSP70"/>
    <property type="match status" value="1"/>
</dbReference>
<keyword evidence="4" id="KW-1185">Reference proteome</keyword>
<evidence type="ECO:0000313" key="4">
    <source>
        <dbReference type="Proteomes" id="UP000032180"/>
    </source>
</evidence>
<sequence>MVDDIDACGCRFLLGGIECEEGILAKVIPRHTIIPTKRMIKIPSWCDQGEFLNVRIFLGEHVMVHRNTFLGEVELISDRRSYEGAVDFELTFEVGRNYSYLVEASVSNADGSKTIKAFPIDEKLLCKHNVNTAVRNALHDWPMHAAEIHAHVRNLARHTIINTLSDVLSARKDEIPKDLCEAAAKALDDLLMALGKDVSVLHDKIRSAMLVEVTIQNWRPPSESPPVDYFYYSDYEN</sequence>
<dbReference type="InterPro" id="IPR013126">
    <property type="entry name" value="Hsp_70_fam"/>
</dbReference>
<dbReference type="Gene3D" id="2.60.34.10">
    <property type="entry name" value="Substrate Binding Domain Of DNAk, Chain A, domain 1"/>
    <property type="match status" value="1"/>
</dbReference>
<dbReference type="GO" id="GO:0140662">
    <property type="term" value="F:ATP-dependent protein folding chaperone"/>
    <property type="evidence" value="ECO:0007669"/>
    <property type="project" value="InterPro"/>
</dbReference>
<dbReference type="Gramene" id="LPERR05G10640.1">
    <property type="protein sequence ID" value="LPERR05G10640.1"/>
    <property type="gene ID" value="LPERR05G10640"/>
</dbReference>
<accession>A0A0D9WFM6</accession>
<dbReference type="HOGENOM" id="CLU_1172162_0_0_1"/>
<reference evidence="3" key="3">
    <citation type="submission" date="2015-04" db="UniProtKB">
        <authorList>
            <consortium name="EnsemblPlants"/>
        </authorList>
    </citation>
    <scope>IDENTIFICATION</scope>
</reference>
<dbReference type="Proteomes" id="UP000032180">
    <property type="component" value="Chromosome 5"/>
</dbReference>
<dbReference type="GO" id="GO:0005524">
    <property type="term" value="F:ATP binding"/>
    <property type="evidence" value="ECO:0007669"/>
    <property type="project" value="UniProtKB-KW"/>
</dbReference>
<evidence type="ECO:0000256" key="2">
    <source>
        <dbReference type="ARBA" id="ARBA00022840"/>
    </source>
</evidence>
<protein>
    <submittedName>
        <fullName evidence="3">Uncharacterized protein</fullName>
    </submittedName>
</protein>
<organism evidence="3 4">
    <name type="scientific">Leersia perrieri</name>
    <dbReference type="NCBI Taxonomy" id="77586"/>
    <lineage>
        <taxon>Eukaryota</taxon>
        <taxon>Viridiplantae</taxon>
        <taxon>Streptophyta</taxon>
        <taxon>Embryophyta</taxon>
        <taxon>Tracheophyta</taxon>
        <taxon>Spermatophyta</taxon>
        <taxon>Magnoliopsida</taxon>
        <taxon>Liliopsida</taxon>
        <taxon>Poales</taxon>
        <taxon>Poaceae</taxon>
        <taxon>BOP clade</taxon>
        <taxon>Oryzoideae</taxon>
        <taxon>Oryzeae</taxon>
        <taxon>Oryzinae</taxon>
        <taxon>Leersia</taxon>
    </lineage>
</organism>
<dbReference type="STRING" id="77586.A0A0D9WFM6"/>
<reference evidence="3 4" key="1">
    <citation type="submission" date="2012-08" db="EMBL/GenBank/DDBJ databases">
        <title>Oryza genome evolution.</title>
        <authorList>
            <person name="Wing R.A."/>
        </authorList>
    </citation>
    <scope>NUCLEOTIDE SEQUENCE</scope>
</reference>
<keyword evidence="1" id="KW-0547">Nucleotide-binding</keyword>
<proteinExistence type="predicted"/>
<dbReference type="InterPro" id="IPR029047">
    <property type="entry name" value="HSP70_peptide-bd_sf"/>
</dbReference>
<evidence type="ECO:0000313" key="3">
    <source>
        <dbReference type="EnsemblPlants" id="LPERR05G10640.1"/>
    </source>
</evidence>
<dbReference type="EnsemblPlants" id="LPERR05G10640.1">
    <property type="protein sequence ID" value="LPERR05G10640.1"/>
    <property type="gene ID" value="LPERR05G10640"/>
</dbReference>
<dbReference type="SUPFAM" id="SSF100920">
    <property type="entry name" value="Heat shock protein 70kD (HSP70), peptide-binding domain"/>
    <property type="match status" value="1"/>
</dbReference>
<dbReference type="AlphaFoldDB" id="A0A0D9WFM6"/>
<dbReference type="eggNOG" id="KOG0102">
    <property type="taxonomic scope" value="Eukaryota"/>
</dbReference>